<reference evidence="2" key="2">
    <citation type="submission" date="2019-11" db="UniProtKB">
        <authorList>
            <consortium name="WormBaseParasite"/>
        </authorList>
    </citation>
    <scope>IDENTIFICATION</scope>
    <source>
        <strain evidence="2">Puerto Rican</strain>
    </source>
</reference>
<sequence length="371" mass="42892">MFPKGIQFANKPWKCVVELLHQILNHHPIVSLSGVHDVRSMTKLWEDFITDVKPRMAQPLTAYKLMREFLDTHFVEANIDFHTCLSSLLSANLFIRYSELDTYTLGLLISTIKEKCDHVVARRLFSHFYEPILSLKLNISEDGTYSISQMELVNRLEQLTSYWVTYLSSEFPCNVSKFDPAHFLFDWIRLAYCLIVSGIVYKRINYFNVGVRFLVVIKSKNVQQYDIFIKYLIDELWNSLASIYLRATDLSSKPLLSGSEDSSNCVNISSYIQSSTDQDLVDSYYQEFGVLLKLSRLTSNLNCSTKLAIQDQTLDKLTCLIFDHLATLCFYQSGITVYNHPFVYHALFSEEQSISVNNWSEFLLKPLANFT</sequence>
<keyword evidence="1" id="KW-1185">Reference proteome</keyword>
<evidence type="ECO:0000313" key="1">
    <source>
        <dbReference type="Proteomes" id="UP000008854"/>
    </source>
</evidence>
<dbReference type="WBParaSite" id="Smp_344290.1">
    <property type="protein sequence ID" value="Smp_344290.1"/>
    <property type="gene ID" value="Smp_344290"/>
</dbReference>
<proteinExistence type="predicted"/>
<evidence type="ECO:0000313" key="2">
    <source>
        <dbReference type="WBParaSite" id="Smp_344290.1"/>
    </source>
</evidence>
<dbReference type="Proteomes" id="UP000008854">
    <property type="component" value="Unassembled WGS sequence"/>
</dbReference>
<reference evidence="1" key="1">
    <citation type="journal article" date="2012" name="PLoS Negl. Trop. Dis.">
        <title>A systematically improved high quality genome and transcriptome of the human blood fluke Schistosoma mansoni.</title>
        <authorList>
            <person name="Protasio A.V."/>
            <person name="Tsai I.J."/>
            <person name="Babbage A."/>
            <person name="Nichol S."/>
            <person name="Hunt M."/>
            <person name="Aslett M.A."/>
            <person name="De Silva N."/>
            <person name="Velarde G.S."/>
            <person name="Anderson T.J."/>
            <person name="Clark R.C."/>
            <person name="Davidson C."/>
            <person name="Dillon G.P."/>
            <person name="Holroyd N.E."/>
            <person name="LoVerde P.T."/>
            <person name="Lloyd C."/>
            <person name="McQuillan J."/>
            <person name="Oliveira G."/>
            <person name="Otto T.D."/>
            <person name="Parker-Manuel S.J."/>
            <person name="Quail M.A."/>
            <person name="Wilson R.A."/>
            <person name="Zerlotini A."/>
            <person name="Dunne D.W."/>
            <person name="Berriman M."/>
        </authorList>
    </citation>
    <scope>NUCLEOTIDE SEQUENCE [LARGE SCALE GENOMIC DNA]</scope>
    <source>
        <strain evidence="1">Puerto Rican</strain>
    </source>
</reference>
<protein>
    <submittedName>
        <fullName evidence="2">Huntingtin</fullName>
    </submittedName>
</protein>
<dbReference type="AlphaFoldDB" id="A0A5K4FFH8"/>
<organism evidence="1 2">
    <name type="scientific">Schistosoma mansoni</name>
    <name type="common">Blood fluke</name>
    <dbReference type="NCBI Taxonomy" id="6183"/>
    <lineage>
        <taxon>Eukaryota</taxon>
        <taxon>Metazoa</taxon>
        <taxon>Spiralia</taxon>
        <taxon>Lophotrochozoa</taxon>
        <taxon>Platyhelminthes</taxon>
        <taxon>Trematoda</taxon>
        <taxon>Digenea</taxon>
        <taxon>Strigeidida</taxon>
        <taxon>Schistosomatoidea</taxon>
        <taxon>Schistosomatidae</taxon>
        <taxon>Schistosoma</taxon>
    </lineage>
</organism>
<name>A0A5K4FFH8_SCHMA</name>
<dbReference type="InParanoid" id="A0A5K4FFH8"/>
<accession>A0A5K4FFH8</accession>